<evidence type="ECO:0000313" key="2">
    <source>
        <dbReference type="Proteomes" id="UP000243002"/>
    </source>
</evidence>
<proteinExistence type="predicted"/>
<dbReference type="EMBL" id="PXXO01000002">
    <property type="protein sequence ID" value="PSJ06835.1"/>
    <property type="molecule type" value="Genomic_DNA"/>
</dbReference>
<sequence>MATPELVNSNLQQLVAAAADLCRKPWRHAVLPLDDAQRCDDCNLRLEVRKADGERYPAADLEIEIYRSGDDLNLTLAWCHDEQRPLLWQGNHPVWMEPESGLRCERPVDGAPLEALARRLRALLVPLD</sequence>
<reference evidence="1 2" key="1">
    <citation type="journal article" date="2018" name="Environ. Microbiol.">
        <title>Ecological and genomic features of two widespread freshwater picocyanobacteria.</title>
        <authorList>
            <person name="Cabello-Yeves P.J."/>
            <person name="Picazo A."/>
            <person name="Camacho A."/>
            <person name="Callieri C."/>
            <person name="Rosselli R."/>
            <person name="Roda-Garcia J.J."/>
            <person name="Coutinho F.H."/>
            <person name="Rodriguez-Valera F."/>
        </authorList>
    </citation>
    <scope>NUCLEOTIDE SEQUENCE [LARGE SCALE GENOMIC DNA]</scope>
    <source>
        <strain evidence="1 2">Tous</strain>
    </source>
</reference>
<dbReference type="Proteomes" id="UP000243002">
    <property type="component" value="Unassembled WGS sequence"/>
</dbReference>
<dbReference type="AlphaFoldDB" id="A0A2P7N049"/>
<dbReference type="OrthoDB" id="559091at2"/>
<protein>
    <recommendedName>
        <fullName evidence="3">DUF3024 domain-containing protein</fullName>
    </recommendedName>
</protein>
<organism evidence="1 2">
    <name type="scientific">Cyanobium usitatum str. Tous</name>
    <dbReference type="NCBI Taxonomy" id="2116684"/>
    <lineage>
        <taxon>Bacteria</taxon>
        <taxon>Bacillati</taxon>
        <taxon>Cyanobacteriota</taxon>
        <taxon>Cyanophyceae</taxon>
        <taxon>Synechococcales</taxon>
        <taxon>Prochlorococcaceae</taxon>
        <taxon>Cyanobium</taxon>
    </lineage>
</organism>
<evidence type="ECO:0000313" key="1">
    <source>
        <dbReference type="EMBL" id="PSJ06835.1"/>
    </source>
</evidence>
<comment type="caution">
    <text evidence="1">The sequence shown here is derived from an EMBL/GenBank/DDBJ whole genome shotgun (WGS) entry which is preliminary data.</text>
</comment>
<gene>
    <name evidence="1" type="ORF">C7K55_02320</name>
</gene>
<dbReference type="RefSeq" id="WP_106501805.1">
    <property type="nucleotide sequence ID" value="NZ_PXXO01000002.1"/>
</dbReference>
<keyword evidence="2" id="KW-1185">Reference proteome</keyword>
<accession>A0A2P7N049</accession>
<name>A0A2P7N049_9CYAN</name>
<evidence type="ECO:0008006" key="3">
    <source>
        <dbReference type="Google" id="ProtNLM"/>
    </source>
</evidence>